<proteinExistence type="predicted"/>
<name>A0ABN1HMJ0_9ACTN</name>
<feature type="compositionally biased region" description="Pro residues" evidence="1">
    <location>
        <begin position="155"/>
        <end position="173"/>
    </location>
</feature>
<gene>
    <name evidence="2" type="ORF">GCM10009535_43090</name>
</gene>
<evidence type="ECO:0000313" key="3">
    <source>
        <dbReference type="Proteomes" id="UP001500724"/>
    </source>
</evidence>
<feature type="compositionally biased region" description="Gly residues" evidence="1">
    <location>
        <begin position="176"/>
        <end position="185"/>
    </location>
</feature>
<dbReference type="Proteomes" id="UP001500724">
    <property type="component" value="Unassembled WGS sequence"/>
</dbReference>
<sequence>MTTDTPQRTTQRPPVRVRFATRIRGRHRRPRHRKALVAAGGLALAMGAMSVVRLATTPGPADTAIGTTPVTPAVTLSPSATPPSPDRTGAPRPAQPRPTSPTALGAKDSTPLPEAAEPEQPGSAPPATPSAPSGPDTPPSASSTPRTPPQDRRPAPGPPAPPHAPSTPPPPADDTPGGGNGGGSDQGLCVPLLGVCVGGLGLDLGLGLGG</sequence>
<reference evidence="2 3" key="1">
    <citation type="journal article" date="2019" name="Int. J. Syst. Evol. Microbiol.">
        <title>The Global Catalogue of Microorganisms (GCM) 10K type strain sequencing project: providing services to taxonomists for standard genome sequencing and annotation.</title>
        <authorList>
            <consortium name="The Broad Institute Genomics Platform"/>
            <consortium name="The Broad Institute Genome Sequencing Center for Infectious Disease"/>
            <person name="Wu L."/>
            <person name="Ma J."/>
        </authorList>
    </citation>
    <scope>NUCLEOTIDE SEQUENCE [LARGE SCALE GENOMIC DNA]</scope>
    <source>
        <strain evidence="2 3">JCM 10367</strain>
    </source>
</reference>
<accession>A0ABN1HMJ0</accession>
<evidence type="ECO:0000256" key="1">
    <source>
        <dbReference type="SAM" id="MobiDB-lite"/>
    </source>
</evidence>
<protein>
    <submittedName>
        <fullName evidence="2">Uncharacterized protein</fullName>
    </submittedName>
</protein>
<feature type="compositionally biased region" description="Low complexity" evidence="1">
    <location>
        <begin position="130"/>
        <end position="145"/>
    </location>
</feature>
<feature type="compositionally biased region" description="Polar residues" evidence="1">
    <location>
        <begin position="65"/>
        <end position="79"/>
    </location>
</feature>
<dbReference type="EMBL" id="BAAAGU010000047">
    <property type="protein sequence ID" value="GAA0659160.1"/>
    <property type="molecule type" value="Genomic_DNA"/>
</dbReference>
<dbReference type="RefSeq" id="WP_344004448.1">
    <property type="nucleotide sequence ID" value="NZ_BAAAGU010000047.1"/>
</dbReference>
<keyword evidence="3" id="KW-1185">Reference proteome</keyword>
<feature type="region of interest" description="Disordered" evidence="1">
    <location>
        <begin position="58"/>
        <end position="190"/>
    </location>
</feature>
<organism evidence="2 3">
    <name type="scientific">Streptomyces thermocarboxydovorans</name>
    <dbReference type="NCBI Taxonomy" id="59298"/>
    <lineage>
        <taxon>Bacteria</taxon>
        <taxon>Bacillati</taxon>
        <taxon>Actinomycetota</taxon>
        <taxon>Actinomycetes</taxon>
        <taxon>Kitasatosporales</taxon>
        <taxon>Streptomycetaceae</taxon>
        <taxon>Streptomyces</taxon>
    </lineage>
</organism>
<evidence type="ECO:0000313" key="2">
    <source>
        <dbReference type="EMBL" id="GAA0659160.1"/>
    </source>
</evidence>
<comment type="caution">
    <text evidence="2">The sequence shown here is derived from an EMBL/GenBank/DDBJ whole genome shotgun (WGS) entry which is preliminary data.</text>
</comment>